<keyword evidence="1" id="KW-0472">Membrane</keyword>
<proteinExistence type="predicted"/>
<dbReference type="Pfam" id="PF00487">
    <property type="entry name" value="FA_desaturase"/>
    <property type="match status" value="1"/>
</dbReference>
<gene>
    <name evidence="3" type="ORF">KO481_16300</name>
</gene>
<accession>A0ABS6AYG5</accession>
<name>A0ABS6AYG5_9NOCA</name>
<dbReference type="EMBL" id="JAHKNI010000005">
    <property type="protein sequence ID" value="MBU3063082.1"/>
    <property type="molecule type" value="Genomic_DNA"/>
</dbReference>
<feature type="transmembrane region" description="Helical" evidence="1">
    <location>
        <begin position="199"/>
        <end position="221"/>
    </location>
</feature>
<dbReference type="RefSeq" id="WP_215918005.1">
    <property type="nucleotide sequence ID" value="NZ_JAHKNI010000005.1"/>
</dbReference>
<dbReference type="InterPro" id="IPR005804">
    <property type="entry name" value="FA_desaturase_dom"/>
</dbReference>
<reference evidence="3 4" key="1">
    <citation type="submission" date="2021-06" db="EMBL/GenBank/DDBJ databases">
        <title>Actinomycetes sequencing.</title>
        <authorList>
            <person name="Shan Q."/>
        </authorList>
    </citation>
    <scope>NUCLEOTIDE SEQUENCE [LARGE SCALE GENOMIC DNA]</scope>
    <source>
        <strain evidence="3 4">NEAU-G5</strain>
    </source>
</reference>
<feature type="transmembrane region" description="Helical" evidence="1">
    <location>
        <begin position="136"/>
        <end position="157"/>
    </location>
</feature>
<comment type="caution">
    <text evidence="3">The sequence shown here is derived from an EMBL/GenBank/DDBJ whole genome shotgun (WGS) entry which is preliminary data.</text>
</comment>
<evidence type="ECO:0000313" key="3">
    <source>
        <dbReference type="EMBL" id="MBU3063082.1"/>
    </source>
</evidence>
<sequence length="310" mass="34739">MTEVGIRRTKHRSGERPVRAVNTWLIGSAVALGAFELFMLPLILLPRDAAWGWALVVPVLLTTPFWSLIHEAIHGTLIRRRAVNDACGRVLAVLYGSPFAMLKIGHLLHHRYSRTRERTEIYDPATSSWARTARGYYLRLCGGLYLLEVTALLLALLPVPVVRALGRRVDEPNSVAGLLFERIVQARVLWQFRFDATTIVMLYTAAFLAYGVHGWMLLAALAGRAFIVSLSDNAYHYGTDLDAPLEALNLRLPRALEQAALSFNLHGVHHRHPGLRWYELREEFLGEGGKYDLGWGAAAARQFQGPIELT</sequence>
<feature type="domain" description="Fatty acid desaturase" evidence="2">
    <location>
        <begin position="52"/>
        <end position="282"/>
    </location>
</feature>
<evidence type="ECO:0000256" key="1">
    <source>
        <dbReference type="SAM" id="Phobius"/>
    </source>
</evidence>
<dbReference type="Proteomes" id="UP000733379">
    <property type="component" value="Unassembled WGS sequence"/>
</dbReference>
<protein>
    <submittedName>
        <fullName evidence="3">Fatty acid desaturase</fullName>
    </submittedName>
</protein>
<dbReference type="CDD" id="cd01060">
    <property type="entry name" value="Membrane-FADS-like"/>
    <property type="match status" value="1"/>
</dbReference>
<keyword evidence="1" id="KW-0812">Transmembrane</keyword>
<evidence type="ECO:0000259" key="2">
    <source>
        <dbReference type="Pfam" id="PF00487"/>
    </source>
</evidence>
<evidence type="ECO:0000313" key="4">
    <source>
        <dbReference type="Proteomes" id="UP000733379"/>
    </source>
</evidence>
<feature type="transmembrane region" description="Helical" evidence="1">
    <location>
        <begin position="50"/>
        <end position="69"/>
    </location>
</feature>
<organism evidence="3 4">
    <name type="scientific">Nocardia albiluteola</name>
    <dbReference type="NCBI Taxonomy" id="2842303"/>
    <lineage>
        <taxon>Bacteria</taxon>
        <taxon>Bacillati</taxon>
        <taxon>Actinomycetota</taxon>
        <taxon>Actinomycetes</taxon>
        <taxon>Mycobacteriales</taxon>
        <taxon>Nocardiaceae</taxon>
        <taxon>Nocardia</taxon>
    </lineage>
</organism>
<feature type="transmembrane region" description="Helical" evidence="1">
    <location>
        <begin position="21"/>
        <end position="44"/>
    </location>
</feature>
<keyword evidence="1" id="KW-1133">Transmembrane helix</keyword>
<keyword evidence="4" id="KW-1185">Reference proteome</keyword>